<protein>
    <submittedName>
        <fullName evidence="1">Uncharacterized protein</fullName>
    </submittedName>
</protein>
<dbReference type="HOGENOM" id="CLU_1825717_0_0_1"/>
<name>F4RR47_MELLP</name>
<dbReference type="KEGG" id="mlr:MELLADRAFT_64350"/>
<accession>F4RR47</accession>
<keyword evidence="2" id="KW-1185">Reference proteome</keyword>
<sequence length="141" mass="16562">MSSQKTDEFVFDFKHLDIFLVQEFLAFQELLAFNPVVFRVIALISWFVEVKPGYYEKKPDSRKKKGELLDTSKDITEETIMTSENMLKKLLIEEEHLELWVWKFIDVNDPMNQVCEASRDSAVSLFAPPSHLKCFDYEQTS</sequence>
<dbReference type="GeneID" id="18930244"/>
<evidence type="ECO:0000313" key="2">
    <source>
        <dbReference type="Proteomes" id="UP000001072"/>
    </source>
</evidence>
<dbReference type="EMBL" id="GL883114">
    <property type="protein sequence ID" value="EGG05152.1"/>
    <property type="molecule type" value="Genomic_DNA"/>
</dbReference>
<organism evidence="2">
    <name type="scientific">Melampsora larici-populina (strain 98AG31 / pathotype 3-4-7)</name>
    <name type="common">Poplar leaf rust fungus</name>
    <dbReference type="NCBI Taxonomy" id="747676"/>
    <lineage>
        <taxon>Eukaryota</taxon>
        <taxon>Fungi</taxon>
        <taxon>Dikarya</taxon>
        <taxon>Basidiomycota</taxon>
        <taxon>Pucciniomycotina</taxon>
        <taxon>Pucciniomycetes</taxon>
        <taxon>Pucciniales</taxon>
        <taxon>Melampsoraceae</taxon>
        <taxon>Melampsora</taxon>
    </lineage>
</organism>
<dbReference type="AlphaFoldDB" id="F4RR47"/>
<gene>
    <name evidence="1" type="ORF">MELLADRAFT_64350</name>
</gene>
<dbReference type="InParanoid" id="F4RR47"/>
<reference evidence="2" key="1">
    <citation type="journal article" date="2011" name="Proc. Natl. Acad. Sci. U.S.A.">
        <title>Obligate biotrophy features unraveled by the genomic analysis of rust fungi.</title>
        <authorList>
            <person name="Duplessis S."/>
            <person name="Cuomo C.A."/>
            <person name="Lin Y.-C."/>
            <person name="Aerts A."/>
            <person name="Tisserant E."/>
            <person name="Veneault-Fourrey C."/>
            <person name="Joly D.L."/>
            <person name="Hacquard S."/>
            <person name="Amselem J."/>
            <person name="Cantarel B.L."/>
            <person name="Chiu R."/>
            <person name="Coutinho P.M."/>
            <person name="Feau N."/>
            <person name="Field M."/>
            <person name="Frey P."/>
            <person name="Gelhaye E."/>
            <person name="Goldberg J."/>
            <person name="Grabherr M.G."/>
            <person name="Kodira C.D."/>
            <person name="Kohler A."/>
            <person name="Kuees U."/>
            <person name="Lindquist E.A."/>
            <person name="Lucas S.M."/>
            <person name="Mago R."/>
            <person name="Mauceli E."/>
            <person name="Morin E."/>
            <person name="Murat C."/>
            <person name="Pangilinan J.L."/>
            <person name="Park R."/>
            <person name="Pearson M."/>
            <person name="Quesneville H."/>
            <person name="Rouhier N."/>
            <person name="Sakthikumar S."/>
            <person name="Salamov A.A."/>
            <person name="Schmutz J."/>
            <person name="Selles B."/>
            <person name="Shapiro H."/>
            <person name="Tanguay P."/>
            <person name="Tuskan G.A."/>
            <person name="Henrissat B."/>
            <person name="Van de Peer Y."/>
            <person name="Rouze P."/>
            <person name="Ellis J.G."/>
            <person name="Dodds P.N."/>
            <person name="Schein J.E."/>
            <person name="Zhong S."/>
            <person name="Hamelin R.C."/>
            <person name="Grigoriev I.V."/>
            <person name="Szabo L.J."/>
            <person name="Martin F."/>
        </authorList>
    </citation>
    <scope>NUCLEOTIDE SEQUENCE [LARGE SCALE GENOMIC DNA]</scope>
    <source>
        <strain evidence="2">98AG31 / pathotype 3-4-7</strain>
    </source>
</reference>
<dbReference type="RefSeq" id="XP_007411517.1">
    <property type="nucleotide sequence ID" value="XM_007411455.1"/>
</dbReference>
<proteinExistence type="predicted"/>
<dbReference type="VEuPathDB" id="FungiDB:MELLADRAFT_64350"/>
<dbReference type="Proteomes" id="UP000001072">
    <property type="component" value="Unassembled WGS sequence"/>
</dbReference>
<evidence type="ECO:0000313" key="1">
    <source>
        <dbReference type="EMBL" id="EGG05152.1"/>
    </source>
</evidence>